<keyword evidence="13" id="KW-1185">Reference proteome</keyword>
<evidence type="ECO:0000256" key="4">
    <source>
        <dbReference type="ARBA" id="ARBA00022670"/>
    </source>
</evidence>
<feature type="domain" description="Peptidase M1 membrane alanine aminopeptidase" evidence="10">
    <location>
        <begin position="264"/>
        <end position="452"/>
    </location>
</feature>
<keyword evidence="4" id="KW-0645">Protease</keyword>
<evidence type="ECO:0000259" key="11">
    <source>
        <dbReference type="Pfam" id="PF17900"/>
    </source>
</evidence>
<dbReference type="PRINTS" id="PR00756">
    <property type="entry name" value="ALADIPTASE"/>
</dbReference>
<dbReference type="Gene3D" id="1.10.390.10">
    <property type="entry name" value="Neutral Protease Domain 2"/>
    <property type="match status" value="1"/>
</dbReference>
<evidence type="ECO:0000256" key="9">
    <source>
        <dbReference type="PIRSR" id="PIRSR634015-3"/>
    </source>
</evidence>
<evidence type="ECO:0000256" key="5">
    <source>
        <dbReference type="ARBA" id="ARBA00022723"/>
    </source>
</evidence>
<evidence type="ECO:0000256" key="1">
    <source>
        <dbReference type="ARBA" id="ARBA00004496"/>
    </source>
</evidence>
<dbReference type="InterPro" id="IPR016024">
    <property type="entry name" value="ARM-type_fold"/>
</dbReference>
<evidence type="ECO:0000313" key="12">
    <source>
        <dbReference type="EMBL" id="CAI2361971.1"/>
    </source>
</evidence>
<evidence type="ECO:0000313" key="13">
    <source>
        <dbReference type="Proteomes" id="UP001295684"/>
    </source>
</evidence>
<dbReference type="InterPro" id="IPR034015">
    <property type="entry name" value="M1_LTA4H"/>
</dbReference>
<organism evidence="12 13">
    <name type="scientific">Euplotes crassus</name>
    <dbReference type="NCBI Taxonomy" id="5936"/>
    <lineage>
        <taxon>Eukaryota</taxon>
        <taxon>Sar</taxon>
        <taxon>Alveolata</taxon>
        <taxon>Ciliophora</taxon>
        <taxon>Intramacronucleata</taxon>
        <taxon>Spirotrichea</taxon>
        <taxon>Hypotrichia</taxon>
        <taxon>Euplotida</taxon>
        <taxon>Euplotidae</taxon>
        <taxon>Moneuplotes</taxon>
    </lineage>
</organism>
<keyword evidence="7 9" id="KW-0862">Zinc</keyword>
<accession>A0AAD1U4R5</accession>
<dbReference type="CDD" id="cd09599">
    <property type="entry name" value="M1_LTA4H"/>
    <property type="match status" value="1"/>
</dbReference>
<dbReference type="SUPFAM" id="SSF63737">
    <property type="entry name" value="Leukotriene A4 hydrolase N-terminal domain"/>
    <property type="match status" value="1"/>
</dbReference>
<evidence type="ECO:0000256" key="8">
    <source>
        <dbReference type="ARBA" id="ARBA00023049"/>
    </source>
</evidence>
<dbReference type="InterPro" id="IPR045357">
    <property type="entry name" value="Aminopeptidase_N-like_N"/>
</dbReference>
<dbReference type="SUPFAM" id="SSF48371">
    <property type="entry name" value="ARM repeat"/>
    <property type="match status" value="1"/>
</dbReference>
<dbReference type="PANTHER" id="PTHR45726:SF3">
    <property type="entry name" value="LEUKOTRIENE A-4 HYDROLASE"/>
    <property type="match status" value="1"/>
</dbReference>
<keyword evidence="5 9" id="KW-0479">Metal-binding</keyword>
<dbReference type="GO" id="GO:0005829">
    <property type="term" value="C:cytosol"/>
    <property type="evidence" value="ECO:0007669"/>
    <property type="project" value="TreeGrafter"/>
</dbReference>
<dbReference type="PANTHER" id="PTHR45726">
    <property type="entry name" value="LEUKOTRIENE A-4 HYDROLASE"/>
    <property type="match status" value="1"/>
</dbReference>
<proteinExistence type="inferred from homology"/>
<dbReference type="InterPro" id="IPR014782">
    <property type="entry name" value="Peptidase_M1_dom"/>
</dbReference>
<comment type="cofactor">
    <cofactor evidence="9">
        <name>Zn(2+)</name>
        <dbReference type="ChEBI" id="CHEBI:29105"/>
    </cofactor>
    <text evidence="9">Binds 1 zinc ion per subunit.</text>
</comment>
<dbReference type="InterPro" id="IPR049980">
    <property type="entry name" value="LTA4H_cat"/>
</dbReference>
<keyword evidence="8" id="KW-0482">Metalloprotease</keyword>
<evidence type="ECO:0000256" key="7">
    <source>
        <dbReference type="ARBA" id="ARBA00022833"/>
    </source>
</evidence>
<dbReference type="AlphaFoldDB" id="A0AAD1U4R5"/>
<feature type="binding site" evidence="9">
    <location>
        <position position="343"/>
    </location>
    <ligand>
        <name>Zn(2+)</name>
        <dbReference type="ChEBI" id="CHEBI:29105"/>
        <note>catalytic</note>
    </ligand>
</feature>
<dbReference type="InterPro" id="IPR042097">
    <property type="entry name" value="Aminopeptidase_N-like_N_sf"/>
</dbReference>
<gene>
    <name evidence="12" type="ORF">ECRASSUSDP1_LOCUS3288</name>
</gene>
<dbReference type="Pfam" id="PF17900">
    <property type="entry name" value="Peptidase_M1_N"/>
    <property type="match status" value="1"/>
</dbReference>
<evidence type="ECO:0000259" key="10">
    <source>
        <dbReference type="Pfam" id="PF01433"/>
    </source>
</evidence>
<dbReference type="InterPro" id="IPR001930">
    <property type="entry name" value="Peptidase_M1"/>
</dbReference>
<dbReference type="FunFam" id="3.30.2010.30:FF:000001">
    <property type="entry name" value="Leukotriene A(4) hydrolase"/>
    <property type="match status" value="1"/>
</dbReference>
<dbReference type="GO" id="GO:0008270">
    <property type="term" value="F:zinc ion binding"/>
    <property type="evidence" value="ECO:0007669"/>
    <property type="project" value="InterPro"/>
</dbReference>
<evidence type="ECO:0000256" key="2">
    <source>
        <dbReference type="ARBA" id="ARBA00010136"/>
    </source>
</evidence>
<dbReference type="InterPro" id="IPR027268">
    <property type="entry name" value="Peptidase_M4/M1_CTD_sf"/>
</dbReference>
<protein>
    <submittedName>
        <fullName evidence="12">Uncharacterized protein</fullName>
    </submittedName>
</protein>
<dbReference type="InterPro" id="IPR038502">
    <property type="entry name" value="M1_LTA-4_hydro/amino_C_sf"/>
</dbReference>
<comment type="subcellular location">
    <subcellularLocation>
        <location evidence="1">Cytoplasm</location>
    </subcellularLocation>
</comment>
<dbReference type="Gene3D" id="2.60.40.1730">
    <property type="entry name" value="tricorn interacting facor f3 domain"/>
    <property type="match status" value="1"/>
</dbReference>
<dbReference type="GO" id="GO:0006508">
    <property type="term" value="P:proteolysis"/>
    <property type="evidence" value="ECO:0007669"/>
    <property type="project" value="UniProtKB-KW"/>
</dbReference>
<dbReference type="Gene3D" id="1.25.40.320">
    <property type="entry name" value="Peptidase M1, leukotriene A4 hydrolase/aminopeptidase C-terminal domain"/>
    <property type="match status" value="1"/>
</dbReference>
<dbReference type="Proteomes" id="UP001295684">
    <property type="component" value="Unassembled WGS sequence"/>
</dbReference>
<feature type="binding site" evidence="9">
    <location>
        <position position="320"/>
    </location>
    <ligand>
        <name>Zn(2+)</name>
        <dbReference type="ChEBI" id="CHEBI:29105"/>
        <note>catalytic</note>
    </ligand>
</feature>
<dbReference type="EMBL" id="CAMPGE010003149">
    <property type="protein sequence ID" value="CAI2361971.1"/>
    <property type="molecule type" value="Genomic_DNA"/>
</dbReference>
<comment type="caution">
    <text evidence="12">The sequence shown here is derived from an EMBL/GenBank/DDBJ whole genome shotgun (WGS) entry which is preliminary data.</text>
</comment>
<dbReference type="SUPFAM" id="SSF55486">
    <property type="entry name" value="Metalloproteases ('zincins'), catalytic domain"/>
    <property type="match status" value="1"/>
</dbReference>
<evidence type="ECO:0000256" key="3">
    <source>
        <dbReference type="ARBA" id="ARBA00022490"/>
    </source>
</evidence>
<dbReference type="Gene3D" id="3.30.2010.30">
    <property type="match status" value="1"/>
</dbReference>
<dbReference type="GO" id="GO:0008237">
    <property type="term" value="F:metallopeptidase activity"/>
    <property type="evidence" value="ECO:0007669"/>
    <property type="project" value="UniProtKB-KW"/>
</dbReference>
<reference evidence="12" key="1">
    <citation type="submission" date="2023-07" db="EMBL/GenBank/DDBJ databases">
        <authorList>
            <consortium name="AG Swart"/>
            <person name="Singh M."/>
            <person name="Singh A."/>
            <person name="Seah K."/>
            <person name="Emmerich C."/>
        </authorList>
    </citation>
    <scope>NUCLEOTIDE SEQUENCE</scope>
    <source>
        <strain evidence="12">DP1</strain>
    </source>
</reference>
<evidence type="ECO:0000256" key="6">
    <source>
        <dbReference type="ARBA" id="ARBA00022801"/>
    </source>
</evidence>
<feature type="domain" description="Aminopeptidase N-like N-terminal" evidence="11">
    <location>
        <begin position="47"/>
        <end position="226"/>
    </location>
</feature>
<name>A0AAD1U4R5_EUPCR</name>
<feature type="binding site" evidence="9">
    <location>
        <position position="324"/>
    </location>
    <ligand>
        <name>Zn(2+)</name>
        <dbReference type="ChEBI" id="CHEBI:29105"/>
        <note>catalytic</note>
    </ligand>
</feature>
<comment type="similarity">
    <text evidence="2">Belongs to the peptidase M1 family.</text>
</comment>
<keyword evidence="3" id="KW-0963">Cytoplasm</keyword>
<keyword evidence="6" id="KW-0378">Hydrolase</keyword>
<dbReference type="Pfam" id="PF01433">
    <property type="entry name" value="Peptidase_M1"/>
    <property type="match status" value="1"/>
</dbReference>
<sequence length="639" mass="73560">MSQQVVATAWIAAILTLAFSGYLVYEYILDFEMDDEYTYSNYSRITTDHYDLRMELDFDNKVIVGEQLLKMRSLGNFVREAVLDIRDLDITEVLYNEVPADFRVFNTKPKIGQSLRIAIPFQFAGDEFEILVKYKTHPGATGLSWLDKSQTSGKKMDYLFTHCETIHCRSIAPFQDTPMVKSTFKAQIISPQNMIVRATGNLTEEFDYNNFRSTKFESKIPIPSYLFGIVAGDLQESELGEKVKVITEKALMREAQSSLSILEPALTILEEYLSNYVWGDYKIVIQPPSFPFGGMENPLLSFASYTKIQGDASSVDDTIHEIAHSWAGNLVTPDNWNEVWLKEALATFLERKAIKSIRGESAYKDKAMRGMISMQDKIIEVGADSELTKLTPNPSKVEDPDHILTPIQSEKGFELLALMEELVGEALFKDFLTEYFDTYKFKHADSKQFEDLFVNFIYRVFDHKTALRIYEGINFNQWIRGTGNPPVGVNFGTPECERAMNLAEEYLINEGKDTPSNWRDWKEYTVDLKYIFLKHFLDDTTRLNYDIVDLIDGNNDLYYLTNPDLISLFMQIAIAGDYYEDPFRYPSEFVSVVGNYDLIAPIYYHMALKNLEAAQKIYHENENFYSPNIREDLKRKVGL</sequence>